<reference evidence="2" key="1">
    <citation type="submission" date="2016-10" db="EMBL/GenBank/DDBJ databases">
        <authorList>
            <person name="Varghese N."/>
        </authorList>
    </citation>
    <scope>NUCLEOTIDE SEQUENCE [LARGE SCALE GENOMIC DNA]</scope>
    <source>
        <strain evidence="2">DSM 17980</strain>
    </source>
</reference>
<name>A0A1I7KC57_9BACL</name>
<dbReference type="Proteomes" id="UP000183508">
    <property type="component" value="Unassembled WGS sequence"/>
</dbReference>
<sequence>MLDTLSPKEAVQKMMVETKVVRIPGTDAGLVRSKIGDLLARRPAGMPAWWDNRVRKTSPYRVFPDLDGQHVRIAWVPAVDEEMQSVVRFAYPEAEHVSVRYEEAEGDTLYVQFITPVYYAENTLKYLARKNIRFSFRQPPRMDVLIPLTRQKFSTMAREWFSLKLAPNSFIWYDESSLVPGMQYGSVMQTSHTNRQGYKLECHGFVGQVMYHGRPDVVADGHVWLQMATLWGIASGTTWGWGTLWERCIQLSAGGAVHTEAWCQSDTTQLWEYEV</sequence>
<proteinExistence type="predicted"/>
<dbReference type="Gene3D" id="3.30.70.1900">
    <property type="match status" value="1"/>
</dbReference>
<organism evidence="1 2">
    <name type="scientific">Alicyclobacillus macrosporangiidus</name>
    <dbReference type="NCBI Taxonomy" id="392015"/>
    <lineage>
        <taxon>Bacteria</taxon>
        <taxon>Bacillati</taxon>
        <taxon>Bacillota</taxon>
        <taxon>Bacilli</taxon>
        <taxon>Bacillales</taxon>
        <taxon>Alicyclobacillaceae</taxon>
        <taxon>Alicyclobacillus</taxon>
    </lineage>
</organism>
<accession>A0A1I7KC57</accession>
<dbReference type="AlphaFoldDB" id="A0A1I7KC57"/>
<dbReference type="EMBL" id="FPBV01000015">
    <property type="protein sequence ID" value="SFU94987.1"/>
    <property type="molecule type" value="Genomic_DNA"/>
</dbReference>
<gene>
    <name evidence="1" type="ORF">SAMN05421543_11518</name>
</gene>
<evidence type="ECO:0000313" key="2">
    <source>
        <dbReference type="Proteomes" id="UP000183508"/>
    </source>
</evidence>
<dbReference type="RefSeq" id="WP_074953902.1">
    <property type="nucleotide sequence ID" value="NZ_FPBV01000015.1"/>
</dbReference>
<evidence type="ECO:0000313" key="1">
    <source>
        <dbReference type="EMBL" id="SFU94987.1"/>
    </source>
</evidence>
<keyword evidence="2" id="KW-1185">Reference proteome</keyword>
<dbReference type="STRING" id="392015.SAMN05421543_11518"/>
<protein>
    <submittedName>
        <fullName evidence="1">Uncharacterized protein</fullName>
    </submittedName>
</protein>